<dbReference type="RefSeq" id="WP_095918283.1">
    <property type="nucleotide sequence ID" value="NZ_CP022389.1"/>
</dbReference>
<organism evidence="1 2">
    <name type="scientific">Capnocytophaga canimorsus</name>
    <dbReference type="NCBI Taxonomy" id="28188"/>
    <lineage>
        <taxon>Bacteria</taxon>
        <taxon>Pseudomonadati</taxon>
        <taxon>Bacteroidota</taxon>
        <taxon>Flavobacteriia</taxon>
        <taxon>Flavobacteriales</taxon>
        <taxon>Flavobacteriaceae</taxon>
        <taxon>Capnocytophaga</taxon>
    </lineage>
</organism>
<dbReference type="EMBL" id="CP022389">
    <property type="protein sequence ID" value="ATA93035.1"/>
    <property type="molecule type" value="Genomic_DNA"/>
</dbReference>
<dbReference type="AlphaFoldDB" id="A0AAD0E7L0"/>
<evidence type="ECO:0000313" key="1">
    <source>
        <dbReference type="EMBL" id="ATA93035.1"/>
    </source>
</evidence>
<reference evidence="2" key="1">
    <citation type="submission" date="2017-06" db="EMBL/GenBank/DDBJ databases">
        <title>Capnocytophaga spp. assemblies.</title>
        <authorList>
            <person name="Gulvik C.A."/>
        </authorList>
    </citation>
    <scope>NUCLEOTIDE SEQUENCE [LARGE SCALE GENOMIC DNA]</scope>
    <source>
        <strain evidence="2">H3936</strain>
    </source>
</reference>
<accession>A0AAD0E7L0</accession>
<protein>
    <submittedName>
        <fullName evidence="1">Uncharacterized protein</fullName>
    </submittedName>
</protein>
<evidence type="ECO:0000313" key="2">
    <source>
        <dbReference type="Proteomes" id="UP000243753"/>
    </source>
</evidence>
<proteinExistence type="predicted"/>
<name>A0AAD0E7L0_9FLAO</name>
<dbReference type="Proteomes" id="UP000243753">
    <property type="component" value="Chromosome"/>
</dbReference>
<sequence length="61" mass="6826">MANINIEQIKNEIVRYGQKSAFDLEAAILSDKILLNQFAKPLSKVKGEYHMAEKGSHHSAV</sequence>
<gene>
    <name evidence="1" type="ORF">CGC54_01035</name>
</gene>